<accession>A0A200PN79</accession>
<evidence type="ECO:0000256" key="5">
    <source>
        <dbReference type="ARBA" id="ARBA00057022"/>
    </source>
</evidence>
<dbReference type="OMA" id="RMNQYLA"/>
<evidence type="ECO:0000256" key="2">
    <source>
        <dbReference type="ARBA" id="ARBA00023002"/>
    </source>
</evidence>
<keyword evidence="3" id="KW-0408">Iron</keyword>
<organism evidence="9 10">
    <name type="scientific">Macleaya cordata</name>
    <name type="common">Five-seeded plume-poppy</name>
    <name type="synonym">Bocconia cordata</name>
    <dbReference type="NCBI Taxonomy" id="56857"/>
    <lineage>
        <taxon>Eukaryota</taxon>
        <taxon>Viridiplantae</taxon>
        <taxon>Streptophyta</taxon>
        <taxon>Embryophyta</taxon>
        <taxon>Tracheophyta</taxon>
        <taxon>Spermatophyta</taxon>
        <taxon>Magnoliopsida</taxon>
        <taxon>Ranunculales</taxon>
        <taxon>Papaveraceae</taxon>
        <taxon>Papaveroideae</taxon>
        <taxon>Macleaya</taxon>
    </lineage>
</organism>
<feature type="domain" description="Fe2OG dioxygenase" evidence="8">
    <location>
        <begin position="479"/>
        <end position="580"/>
    </location>
</feature>
<dbReference type="PROSITE" id="PS51471">
    <property type="entry name" value="FE2OG_OXY"/>
    <property type="match status" value="2"/>
</dbReference>
<dbReference type="InterPro" id="IPR050231">
    <property type="entry name" value="Iron_ascorbate_oxido_reductase"/>
</dbReference>
<evidence type="ECO:0000259" key="8">
    <source>
        <dbReference type="PROSITE" id="PS51471"/>
    </source>
</evidence>
<dbReference type="InParanoid" id="A0A200PN79"/>
<evidence type="ECO:0000256" key="7">
    <source>
        <dbReference type="ARBA" id="ARBA00076740"/>
    </source>
</evidence>
<keyword evidence="9" id="KW-0223">Dioxygenase</keyword>
<evidence type="ECO:0000313" key="10">
    <source>
        <dbReference type="Proteomes" id="UP000195402"/>
    </source>
</evidence>
<comment type="caution">
    <text evidence="9">The sequence shown here is derived from an EMBL/GenBank/DDBJ whole genome shotgun (WGS) entry which is preliminary data.</text>
</comment>
<dbReference type="Proteomes" id="UP000195402">
    <property type="component" value="Unassembled WGS sequence"/>
</dbReference>
<dbReference type="OrthoDB" id="288590at2759"/>
<gene>
    <name evidence="9" type="ORF">BVC80_9063g2</name>
</gene>
<feature type="domain" description="Fe2OG dioxygenase" evidence="8">
    <location>
        <begin position="162"/>
        <end position="263"/>
    </location>
</feature>
<dbReference type="InterPro" id="IPR027443">
    <property type="entry name" value="IPNS-like_sf"/>
</dbReference>
<evidence type="ECO:0000256" key="4">
    <source>
        <dbReference type="ARBA" id="ARBA00054658"/>
    </source>
</evidence>
<dbReference type="FunFam" id="2.60.120.330:FF:000017">
    <property type="entry name" value="2-oxoglutarate-dependent dioxygenase DAO"/>
    <property type="match status" value="1"/>
</dbReference>
<dbReference type="STRING" id="56857.A0A200PN79"/>
<comment type="function">
    <text evidence="4">2-oxoglutarate-dependent dioxygenase essential for auxin catabolism and maintenance of auxin homeostasis in reproductive organs. Catalyzes the irreversible oxidation of indole-3-acetic acid (IAA) to the biologically inactive 2-oxoindole-3-acetic acid (OxIAA).</text>
</comment>
<dbReference type="InterPro" id="IPR044861">
    <property type="entry name" value="IPNS-like_FE2OG_OXY"/>
</dbReference>
<dbReference type="FunCoup" id="A0A200PN79">
    <property type="interactions" value="47"/>
</dbReference>
<keyword evidence="10" id="KW-1185">Reference proteome</keyword>
<dbReference type="GO" id="GO:0046872">
    <property type="term" value="F:metal ion binding"/>
    <property type="evidence" value="ECO:0007669"/>
    <property type="project" value="UniProtKB-KW"/>
</dbReference>
<dbReference type="Gene3D" id="2.60.120.330">
    <property type="entry name" value="B-lactam Antibiotic, Isopenicillin N Synthase, Chain"/>
    <property type="match status" value="2"/>
</dbReference>
<evidence type="ECO:0000256" key="1">
    <source>
        <dbReference type="ARBA" id="ARBA00022723"/>
    </source>
</evidence>
<dbReference type="SUPFAM" id="SSF51197">
    <property type="entry name" value="Clavaminate synthase-like"/>
    <property type="match status" value="2"/>
</dbReference>
<name>A0A200PN79_MACCD</name>
<protein>
    <recommendedName>
        <fullName evidence="6">2-oxoglutarate-dependent dioxygenase DAO</fullName>
    </recommendedName>
    <alternativeName>
        <fullName evidence="7">Protein DIOXYGENASE FOR AUXIN OXIDATION</fullName>
    </alternativeName>
</protein>
<keyword evidence="2" id="KW-0560">Oxidoreductase</keyword>
<evidence type="ECO:0000256" key="6">
    <source>
        <dbReference type="ARBA" id="ARBA00074102"/>
    </source>
</evidence>
<evidence type="ECO:0000313" key="9">
    <source>
        <dbReference type="EMBL" id="OUZ99650.1"/>
    </source>
</evidence>
<dbReference type="Pfam" id="PF03171">
    <property type="entry name" value="2OG-FeII_Oxy"/>
    <property type="match status" value="2"/>
</dbReference>
<dbReference type="AlphaFoldDB" id="A0A200PN79"/>
<dbReference type="FunFam" id="2.60.120.330:FF:000022">
    <property type="entry name" value="Probable 2-oxoglutarate-dependent dioxygenase AOP1.2"/>
    <property type="match status" value="1"/>
</dbReference>
<keyword evidence="1" id="KW-0479">Metal-binding</keyword>
<comment type="function">
    <text evidence="5">Probable 2-oxoglutarate-dependent dioxygenase that may be involved in glucosinolates biosynthesis. May play a role in the production of aliphatic glucosinolates.</text>
</comment>
<dbReference type="InterPro" id="IPR005123">
    <property type="entry name" value="Oxoglu/Fe-dep_dioxygenase_dom"/>
</dbReference>
<dbReference type="GO" id="GO:0051213">
    <property type="term" value="F:dioxygenase activity"/>
    <property type="evidence" value="ECO:0007669"/>
    <property type="project" value="UniProtKB-KW"/>
</dbReference>
<evidence type="ECO:0000256" key="3">
    <source>
        <dbReference type="ARBA" id="ARBA00023004"/>
    </source>
</evidence>
<dbReference type="EMBL" id="MVGT01004391">
    <property type="protein sequence ID" value="OUZ99650.1"/>
    <property type="molecule type" value="Genomic_DNA"/>
</dbReference>
<dbReference type="PANTHER" id="PTHR47990">
    <property type="entry name" value="2-OXOGLUTARATE (2OG) AND FE(II)-DEPENDENT OXYGENASE SUPERFAMILY PROTEIN-RELATED"/>
    <property type="match status" value="1"/>
</dbReference>
<reference evidence="9 10" key="1">
    <citation type="journal article" date="2017" name="Mol. Plant">
        <title>The Genome of Medicinal Plant Macleaya cordata Provides New Insights into Benzylisoquinoline Alkaloids Metabolism.</title>
        <authorList>
            <person name="Liu X."/>
            <person name="Liu Y."/>
            <person name="Huang P."/>
            <person name="Ma Y."/>
            <person name="Qing Z."/>
            <person name="Tang Q."/>
            <person name="Cao H."/>
            <person name="Cheng P."/>
            <person name="Zheng Y."/>
            <person name="Yuan Z."/>
            <person name="Zhou Y."/>
            <person name="Liu J."/>
            <person name="Tang Z."/>
            <person name="Zhuo Y."/>
            <person name="Zhang Y."/>
            <person name="Yu L."/>
            <person name="Huang J."/>
            <person name="Yang P."/>
            <person name="Peng Q."/>
            <person name="Zhang J."/>
            <person name="Jiang W."/>
            <person name="Zhang Z."/>
            <person name="Lin K."/>
            <person name="Ro D.K."/>
            <person name="Chen X."/>
            <person name="Xiong X."/>
            <person name="Shang Y."/>
            <person name="Huang S."/>
            <person name="Zeng J."/>
        </authorList>
    </citation>
    <scope>NUCLEOTIDE SEQUENCE [LARGE SCALE GENOMIC DNA]</scope>
    <source>
        <strain evidence="10">cv. BLH2017</strain>
        <tissue evidence="9">Root</tissue>
    </source>
</reference>
<sequence length="630" mass="72158">MGSETPIKIPIVNLSCKDLNSGTDNWFSVRTQVFRALEEFGCFEATYDEVPLELHNEMFNEIQELFDLPFETKIQNKGEKYYDGYFGQNTVMPTREGLGINDAPVLERVQSFTKLMWPEGNDNFCETVHLFTNRVLDLAKMVTKIIFESYGVEKYYNSHVESITSLVRVNKYRRPGVNETKIGVTSHTDKAFVTILQQNQVNGLEVQTKKGEWISVTPSVGSSIVFIGEAFSGWSNGRLHSPHHRVVHKSNETRYSLALFTLSKDLVQVPEELVDEEHPLMFKPFDHFGLLDFYYTEEGQKAESTLKAYCGTGIEKEMGFESGIPCLDFSRDPKDLEEGSEGWKNLCKEVREACEEYGCFQVVYNKVPVELHEEMFKVMKDLFDLPDETKEKNFSSKPYFGYIGKSDEVPLFESLGIHNAPELDQAQAFTDLMWPDGNPTFCKTVNCMSKMMLELERIIRKMVFESYGVESYYDSMIENSESIVRVMKYKPAPCGDDSAVGLLAHTDKNMITVLYQDLQGLEVLTKEGQWLQLAPRQGTFSILAGDTLKAWSNGRVHAGKHRVMMRGEKERYSYALFATLKEGAVVEVPKELVDKDHPLLFRNFNYMDYVRYFYANYHLENAIETYAGAV</sequence>
<dbReference type="InterPro" id="IPR026992">
    <property type="entry name" value="DIOX_N"/>
</dbReference>
<dbReference type="Pfam" id="PF14226">
    <property type="entry name" value="DIOX_N"/>
    <property type="match status" value="2"/>
</dbReference>
<proteinExistence type="predicted"/>